<dbReference type="Proteomes" id="UP001056778">
    <property type="component" value="Chromosome 6"/>
</dbReference>
<keyword evidence="2" id="KW-1185">Reference proteome</keyword>
<gene>
    <name evidence="1" type="ORF">MML48_6g00019804</name>
</gene>
<dbReference type="EMBL" id="CM043020">
    <property type="protein sequence ID" value="KAI4459051.1"/>
    <property type="molecule type" value="Genomic_DNA"/>
</dbReference>
<sequence length="468" mass="53440">MERKLRYLEKEIKKDGIPMLDTGENPEAPQPREMIDLEATFEKLENELREVNQNAEALKRNFLELTELKQILQLLFITSNSFPEKSHEPEEFYPCFVAGVILRERIPAFERMLWRACRGNVFLRQAEIETPLEDPSTVSIRCFKYRSPLFNSTQHFQGDQVFKSVFIIFFQGDQLKTRVKKICEGFRATLYPCPEAPGDRREMAMGVMTRIEDLNTVLGQTQDHRHRVLVAAAKNIKNWFVKVRKIKAIYHTLNLFNLDVTQKCLIAECWVPVLDLENIQLALRRGTERSGSSVPPILNKMETCEDPPTYNHTNKFTNAFQNLIDSYGIASYREMNPAPYTIITFPFLFAVMFGDCGHGLIMASFALWMVLKEKPLAAKKIESEASHQQMQQATENGDAEQPIQNNTAQTQAAGGGHGGGHGEHENAGELFIHQGIHTIEFVLGSVSHTASYLRLWALSLAHARKYNY</sequence>
<evidence type="ECO:0000313" key="1">
    <source>
        <dbReference type="EMBL" id="KAI4459051.1"/>
    </source>
</evidence>
<reference evidence="1" key="1">
    <citation type="submission" date="2022-04" db="EMBL/GenBank/DDBJ databases">
        <title>Chromosome-scale genome assembly of Holotrichia oblita Faldermann.</title>
        <authorList>
            <person name="Rongchong L."/>
        </authorList>
    </citation>
    <scope>NUCLEOTIDE SEQUENCE</scope>
    <source>
        <strain evidence="1">81SQS9</strain>
    </source>
</reference>
<organism evidence="1 2">
    <name type="scientific">Holotrichia oblita</name>
    <name type="common">Chafer beetle</name>
    <dbReference type="NCBI Taxonomy" id="644536"/>
    <lineage>
        <taxon>Eukaryota</taxon>
        <taxon>Metazoa</taxon>
        <taxon>Ecdysozoa</taxon>
        <taxon>Arthropoda</taxon>
        <taxon>Hexapoda</taxon>
        <taxon>Insecta</taxon>
        <taxon>Pterygota</taxon>
        <taxon>Neoptera</taxon>
        <taxon>Endopterygota</taxon>
        <taxon>Coleoptera</taxon>
        <taxon>Polyphaga</taxon>
        <taxon>Scarabaeiformia</taxon>
        <taxon>Scarabaeidae</taxon>
        <taxon>Melolonthinae</taxon>
        <taxon>Holotrichia</taxon>
    </lineage>
</organism>
<comment type="caution">
    <text evidence="1">The sequence shown here is derived from an EMBL/GenBank/DDBJ whole genome shotgun (WGS) entry which is preliminary data.</text>
</comment>
<accession>A0ACB9SWZ6</accession>
<evidence type="ECO:0000313" key="2">
    <source>
        <dbReference type="Proteomes" id="UP001056778"/>
    </source>
</evidence>
<proteinExistence type="predicted"/>
<name>A0ACB9SWZ6_HOLOL</name>
<protein>
    <submittedName>
        <fullName evidence="1">Vacuolar proton atpase</fullName>
    </submittedName>
</protein>